<gene>
    <name evidence="1" type="ORF">U0035_05465</name>
</gene>
<sequence length="100" mass="11360">MGVKYIITSRMFATLPNEEKLLWHSHHHELKTGTLIEPGVPEPAETELMKKLVSTYGKTIHTLHTDQQRSLPTGAPMIMMGFTKRGNWKSVYSWGIGIKI</sequence>
<organism evidence="1 2">
    <name type="scientific">Niabella yanshanensis</name>
    <dbReference type="NCBI Taxonomy" id="577386"/>
    <lineage>
        <taxon>Bacteria</taxon>
        <taxon>Pseudomonadati</taxon>
        <taxon>Bacteroidota</taxon>
        <taxon>Chitinophagia</taxon>
        <taxon>Chitinophagales</taxon>
        <taxon>Chitinophagaceae</taxon>
        <taxon>Niabella</taxon>
    </lineage>
</organism>
<accession>A0ABZ0W9G6</accession>
<dbReference type="PANTHER" id="PTHR31360">
    <property type="match status" value="1"/>
</dbReference>
<evidence type="ECO:0000313" key="1">
    <source>
        <dbReference type="EMBL" id="WQD39594.1"/>
    </source>
</evidence>
<dbReference type="RefSeq" id="WP_114789026.1">
    <property type="nucleotide sequence ID" value="NZ_CP139960.1"/>
</dbReference>
<name>A0ABZ0W9G6_9BACT</name>
<proteinExistence type="predicted"/>
<reference evidence="1 2" key="1">
    <citation type="submission" date="2023-12" db="EMBL/GenBank/DDBJ databases">
        <title>Genome sequencing and assembly of bacterial species from a model synthetic community.</title>
        <authorList>
            <person name="Hogle S.L."/>
        </authorList>
    </citation>
    <scope>NUCLEOTIDE SEQUENCE [LARGE SCALE GENOMIC DNA]</scope>
    <source>
        <strain evidence="1 2">HAMBI_3031</strain>
    </source>
</reference>
<dbReference type="EMBL" id="CP139960">
    <property type="protein sequence ID" value="WQD39594.1"/>
    <property type="molecule type" value="Genomic_DNA"/>
</dbReference>
<dbReference type="Pfam" id="PF06884">
    <property type="entry name" value="DUF1264"/>
    <property type="match status" value="1"/>
</dbReference>
<dbReference type="PANTHER" id="PTHR31360:SF0">
    <property type="entry name" value="OIL BODY-ASSOCIATED PROTEIN 1B"/>
    <property type="match status" value="1"/>
</dbReference>
<keyword evidence="2" id="KW-1185">Reference proteome</keyword>
<evidence type="ECO:0000313" key="2">
    <source>
        <dbReference type="Proteomes" id="UP001325680"/>
    </source>
</evidence>
<protein>
    <submittedName>
        <fullName evidence="1">DUF1264 domain-containing protein</fullName>
    </submittedName>
</protein>
<dbReference type="Proteomes" id="UP001325680">
    <property type="component" value="Chromosome"/>
</dbReference>
<dbReference type="InterPro" id="IPR010686">
    <property type="entry name" value="OBAP-like"/>
</dbReference>